<keyword evidence="1" id="KW-0812">Transmembrane</keyword>
<feature type="transmembrane region" description="Helical" evidence="1">
    <location>
        <begin position="141"/>
        <end position="160"/>
    </location>
</feature>
<evidence type="ECO:0000313" key="2">
    <source>
        <dbReference type="EMBL" id="GEP70872.1"/>
    </source>
</evidence>
<feature type="transmembrane region" description="Helical" evidence="1">
    <location>
        <begin position="166"/>
        <end position="184"/>
    </location>
</feature>
<organism evidence="2 3">
    <name type="scientific">Cellulomonas soli</name>
    <dbReference type="NCBI Taxonomy" id="931535"/>
    <lineage>
        <taxon>Bacteria</taxon>
        <taxon>Bacillati</taxon>
        <taxon>Actinomycetota</taxon>
        <taxon>Actinomycetes</taxon>
        <taxon>Micrococcales</taxon>
        <taxon>Cellulomonadaceae</taxon>
        <taxon>Cellulomonas</taxon>
    </lineage>
</organism>
<evidence type="ECO:0000313" key="3">
    <source>
        <dbReference type="Proteomes" id="UP000321798"/>
    </source>
</evidence>
<dbReference type="GO" id="GO:0005886">
    <property type="term" value="C:plasma membrane"/>
    <property type="evidence" value="ECO:0007669"/>
    <property type="project" value="TreeGrafter"/>
</dbReference>
<keyword evidence="3" id="KW-1185">Reference proteome</keyword>
<name>A0A512PIB1_9CELL</name>
<feature type="transmembrane region" description="Helical" evidence="1">
    <location>
        <begin position="240"/>
        <end position="259"/>
    </location>
</feature>
<dbReference type="EMBL" id="BKAL01000016">
    <property type="protein sequence ID" value="GEP70872.1"/>
    <property type="molecule type" value="Genomic_DNA"/>
</dbReference>
<protein>
    <submittedName>
        <fullName evidence="2">Membrane protein</fullName>
    </submittedName>
</protein>
<feature type="transmembrane region" description="Helical" evidence="1">
    <location>
        <begin position="80"/>
        <end position="100"/>
    </location>
</feature>
<dbReference type="PANTHER" id="PTHR34821:SF2">
    <property type="entry name" value="INNER MEMBRANE PROTEIN YDCZ"/>
    <property type="match status" value="1"/>
</dbReference>
<proteinExistence type="predicted"/>
<dbReference type="PANTHER" id="PTHR34821">
    <property type="entry name" value="INNER MEMBRANE PROTEIN YDCZ"/>
    <property type="match status" value="1"/>
</dbReference>
<sequence length="325" mass="31813">MHVRRSGGSLVLPAAIVAAVSGGIIAAQGQLNGQLAQAGAGSLVAGWFSYVGTLVTTVLVLVLRGRTRRTAQVLRRDARWWWFVVGLCGIPIVLGMAAGIPVVGVALASVSAVAGQTVASLGLDARGVGVPEPIRLTGRRLTAGLTAVAGLAVAVLGGSGAVDGGAVTSIVVGVGLFLSGAVLVGQQAGNGTVTAVAGDPVVAGLTSAAGGTAGITVLLGLAAVSGRLDTVTLPDPVTSWYVYLGGPLGALITIAAAWAVAHLGTFVLTLAVVGGQMVTAMLIDLAGAVGLAWPTVAATVMIGAATVLAVQPRRAITSTSVDVST</sequence>
<reference evidence="2 3" key="1">
    <citation type="submission" date="2019-07" db="EMBL/GenBank/DDBJ databases">
        <title>Whole genome shotgun sequence of Cellulomonas soli NBRC 109434.</title>
        <authorList>
            <person name="Hosoyama A."/>
            <person name="Uohara A."/>
            <person name="Ohji S."/>
            <person name="Ichikawa N."/>
        </authorList>
    </citation>
    <scope>NUCLEOTIDE SEQUENCE [LARGE SCALE GENOMIC DNA]</scope>
    <source>
        <strain evidence="2 3">NBRC 109434</strain>
    </source>
</reference>
<gene>
    <name evidence="2" type="ORF">CSO01_35870</name>
</gene>
<dbReference type="OrthoDB" id="6463253at2"/>
<accession>A0A512PIB1</accession>
<feature type="transmembrane region" description="Helical" evidence="1">
    <location>
        <begin position="196"/>
        <end position="220"/>
    </location>
</feature>
<dbReference type="RefSeq" id="WP_146954635.1">
    <property type="nucleotide sequence ID" value="NZ_BAABBJ010000010.1"/>
</dbReference>
<evidence type="ECO:0000256" key="1">
    <source>
        <dbReference type="SAM" id="Phobius"/>
    </source>
</evidence>
<keyword evidence="1" id="KW-0472">Membrane</keyword>
<feature type="transmembrane region" description="Helical" evidence="1">
    <location>
        <begin position="291"/>
        <end position="310"/>
    </location>
</feature>
<dbReference type="InterPro" id="IPR006750">
    <property type="entry name" value="YdcZ"/>
</dbReference>
<dbReference type="AlphaFoldDB" id="A0A512PIB1"/>
<dbReference type="Proteomes" id="UP000321798">
    <property type="component" value="Unassembled WGS sequence"/>
</dbReference>
<feature type="transmembrane region" description="Helical" evidence="1">
    <location>
        <begin position="42"/>
        <end position="64"/>
    </location>
</feature>
<dbReference type="Pfam" id="PF04657">
    <property type="entry name" value="DMT_YdcZ"/>
    <property type="match status" value="2"/>
</dbReference>
<comment type="caution">
    <text evidence="2">The sequence shown here is derived from an EMBL/GenBank/DDBJ whole genome shotgun (WGS) entry which is preliminary data.</text>
</comment>
<keyword evidence="1" id="KW-1133">Transmembrane helix</keyword>